<gene>
    <name evidence="2" type="ORF">S06H3_09557</name>
</gene>
<feature type="non-terminal residue" evidence="2">
    <location>
        <position position="181"/>
    </location>
</feature>
<organism evidence="2">
    <name type="scientific">marine sediment metagenome</name>
    <dbReference type="NCBI Taxonomy" id="412755"/>
    <lineage>
        <taxon>unclassified sequences</taxon>
        <taxon>metagenomes</taxon>
        <taxon>ecological metagenomes</taxon>
    </lineage>
</organism>
<reference evidence="2" key="1">
    <citation type="journal article" date="2014" name="Front. Microbiol.">
        <title>High frequency of phylogenetically diverse reductive dehalogenase-homologous genes in deep subseafloor sedimentary metagenomes.</title>
        <authorList>
            <person name="Kawai M."/>
            <person name="Futagami T."/>
            <person name="Toyoda A."/>
            <person name="Takaki Y."/>
            <person name="Nishi S."/>
            <person name="Hori S."/>
            <person name="Arai W."/>
            <person name="Tsubouchi T."/>
            <person name="Morono Y."/>
            <person name="Uchiyama I."/>
            <person name="Ito T."/>
            <person name="Fujiyama A."/>
            <person name="Inagaki F."/>
            <person name="Takami H."/>
        </authorList>
    </citation>
    <scope>NUCLEOTIDE SEQUENCE</scope>
    <source>
        <strain evidence="2">Expedition CK06-06</strain>
    </source>
</reference>
<proteinExistence type="predicted"/>
<protein>
    <recommendedName>
        <fullName evidence="1">ARG and Rhodanese-Phosphatase-superfamily-associated domain-containing protein</fullName>
    </recommendedName>
</protein>
<comment type="caution">
    <text evidence="2">The sequence shown here is derived from an EMBL/GenBank/DDBJ whole genome shotgun (WGS) entry which is preliminary data.</text>
</comment>
<feature type="domain" description="ARG and Rhodanese-Phosphatase-superfamily-associated" evidence="1">
    <location>
        <begin position="11"/>
        <end position="180"/>
    </location>
</feature>
<name>X1NDF0_9ZZZZ</name>
<accession>X1NDF0</accession>
<dbReference type="InterPro" id="IPR046699">
    <property type="entry name" value="ARPP-1"/>
</dbReference>
<evidence type="ECO:0000259" key="1">
    <source>
        <dbReference type="Pfam" id="PF20208"/>
    </source>
</evidence>
<sequence>METLIADYLSKLEFGELQSFKNMGVIPLLTSINGSPKYLTLKEALEKKLLNVKEVDEGGSVPELKVINKAKVSVLLLDGEELVGAKQNRVVNTTILLKKESETVIPVSCTEQGRWSYVSEEFADSGTVLSPRMRMVKAASVNVSLNASQRYESDQMAVWDEIEDLSERAQTRSATGAMRHV</sequence>
<evidence type="ECO:0000313" key="2">
    <source>
        <dbReference type="EMBL" id="GAI16699.1"/>
    </source>
</evidence>
<dbReference type="Pfam" id="PF20208">
    <property type="entry name" value="ARPP-1"/>
    <property type="match status" value="1"/>
</dbReference>
<dbReference type="AlphaFoldDB" id="X1NDF0"/>
<dbReference type="EMBL" id="BARV01004243">
    <property type="protein sequence ID" value="GAI16699.1"/>
    <property type="molecule type" value="Genomic_DNA"/>
</dbReference>